<feature type="compositionally biased region" description="Low complexity" evidence="1">
    <location>
        <begin position="7"/>
        <end position="25"/>
    </location>
</feature>
<gene>
    <name evidence="2" type="ORF">JKP88DRAFT_246932</name>
</gene>
<evidence type="ECO:0000313" key="3">
    <source>
        <dbReference type="Proteomes" id="UP000664859"/>
    </source>
</evidence>
<organism evidence="2 3">
    <name type="scientific">Tribonema minus</name>
    <dbReference type="NCBI Taxonomy" id="303371"/>
    <lineage>
        <taxon>Eukaryota</taxon>
        <taxon>Sar</taxon>
        <taxon>Stramenopiles</taxon>
        <taxon>Ochrophyta</taxon>
        <taxon>PX clade</taxon>
        <taxon>Xanthophyceae</taxon>
        <taxon>Tribonematales</taxon>
        <taxon>Tribonemataceae</taxon>
        <taxon>Tribonema</taxon>
    </lineage>
</organism>
<dbReference type="EMBL" id="JAFCMP010000401">
    <property type="protein sequence ID" value="KAG5180327.1"/>
    <property type="molecule type" value="Genomic_DNA"/>
</dbReference>
<comment type="caution">
    <text evidence="2">The sequence shown here is derived from an EMBL/GenBank/DDBJ whole genome shotgun (WGS) entry which is preliminary data.</text>
</comment>
<reference evidence="2" key="1">
    <citation type="submission" date="2021-02" db="EMBL/GenBank/DDBJ databases">
        <title>First Annotated Genome of the Yellow-green Alga Tribonema minus.</title>
        <authorList>
            <person name="Mahan K.M."/>
        </authorList>
    </citation>
    <scope>NUCLEOTIDE SEQUENCE</scope>
    <source>
        <strain evidence="2">UTEX B ZZ1240</strain>
    </source>
</reference>
<keyword evidence="3" id="KW-1185">Reference proteome</keyword>
<proteinExistence type="predicted"/>
<feature type="region of interest" description="Disordered" evidence="1">
    <location>
        <begin position="1"/>
        <end position="25"/>
    </location>
</feature>
<protein>
    <submittedName>
        <fullName evidence="2">Uncharacterized protein</fullName>
    </submittedName>
</protein>
<name>A0A836CCA9_9STRA</name>
<evidence type="ECO:0000256" key="1">
    <source>
        <dbReference type="SAM" id="MobiDB-lite"/>
    </source>
</evidence>
<dbReference type="AlphaFoldDB" id="A0A836CCA9"/>
<dbReference type="Proteomes" id="UP000664859">
    <property type="component" value="Unassembled WGS sequence"/>
</dbReference>
<sequence>MTTQLGSSRVSSATAASASPSRAPYAHASSDTWRAARAMSVASSAFCSRVNAAGLRCLTRVDLQRGVRKVELASGNKMHAGTALGAAAHAARRCALRAPQPHEVDCRGVPQLLVRNVGRFEVISVTVMPHVDLGYDYQQRHRKACFPISLGGRHFNL</sequence>
<evidence type="ECO:0000313" key="2">
    <source>
        <dbReference type="EMBL" id="KAG5180327.1"/>
    </source>
</evidence>
<accession>A0A836CCA9</accession>